<evidence type="ECO:0000256" key="2">
    <source>
        <dbReference type="SAM" id="MobiDB-lite"/>
    </source>
</evidence>
<reference evidence="3" key="1">
    <citation type="submission" date="2023-07" db="EMBL/GenBank/DDBJ databases">
        <title>A chromosome-level genome assembly of Lolium multiflorum.</title>
        <authorList>
            <person name="Chen Y."/>
            <person name="Copetti D."/>
            <person name="Kolliker R."/>
            <person name="Studer B."/>
        </authorList>
    </citation>
    <scope>NUCLEOTIDE SEQUENCE</scope>
    <source>
        <strain evidence="3">02402/16</strain>
        <tissue evidence="3">Leaf</tissue>
    </source>
</reference>
<feature type="compositionally biased region" description="Low complexity" evidence="2">
    <location>
        <begin position="850"/>
        <end position="869"/>
    </location>
</feature>
<feature type="compositionally biased region" description="Gly residues" evidence="2">
    <location>
        <begin position="358"/>
        <end position="372"/>
    </location>
</feature>
<comment type="caution">
    <text evidence="3">The sequence shown here is derived from an EMBL/GenBank/DDBJ whole genome shotgun (WGS) entry which is preliminary data.</text>
</comment>
<evidence type="ECO:0000313" key="4">
    <source>
        <dbReference type="Proteomes" id="UP001231189"/>
    </source>
</evidence>
<keyword evidence="4" id="KW-1185">Reference proteome</keyword>
<feature type="compositionally biased region" description="Acidic residues" evidence="2">
    <location>
        <begin position="835"/>
        <end position="849"/>
    </location>
</feature>
<feature type="compositionally biased region" description="Basic residues" evidence="2">
    <location>
        <begin position="246"/>
        <end position="257"/>
    </location>
</feature>
<feature type="compositionally biased region" description="Low complexity" evidence="2">
    <location>
        <begin position="216"/>
        <end position="227"/>
    </location>
</feature>
<feature type="compositionally biased region" description="Low complexity" evidence="2">
    <location>
        <begin position="300"/>
        <end position="329"/>
    </location>
</feature>
<dbReference type="Proteomes" id="UP001231189">
    <property type="component" value="Unassembled WGS sequence"/>
</dbReference>
<evidence type="ECO:0000313" key="3">
    <source>
        <dbReference type="EMBL" id="KAK1620860.1"/>
    </source>
</evidence>
<dbReference type="EMBL" id="JAUUTY010000006">
    <property type="protein sequence ID" value="KAK1620860.1"/>
    <property type="molecule type" value="Genomic_DNA"/>
</dbReference>
<dbReference type="AlphaFoldDB" id="A0AAD8RHE8"/>
<feature type="region of interest" description="Disordered" evidence="2">
    <location>
        <begin position="828"/>
        <end position="869"/>
    </location>
</feature>
<organism evidence="3 4">
    <name type="scientific">Lolium multiflorum</name>
    <name type="common">Italian ryegrass</name>
    <name type="synonym">Lolium perenne subsp. multiflorum</name>
    <dbReference type="NCBI Taxonomy" id="4521"/>
    <lineage>
        <taxon>Eukaryota</taxon>
        <taxon>Viridiplantae</taxon>
        <taxon>Streptophyta</taxon>
        <taxon>Embryophyta</taxon>
        <taxon>Tracheophyta</taxon>
        <taxon>Spermatophyta</taxon>
        <taxon>Magnoliopsida</taxon>
        <taxon>Liliopsida</taxon>
        <taxon>Poales</taxon>
        <taxon>Poaceae</taxon>
        <taxon>BOP clade</taxon>
        <taxon>Pooideae</taxon>
        <taxon>Poodae</taxon>
        <taxon>Poeae</taxon>
        <taxon>Poeae Chloroplast Group 2 (Poeae type)</taxon>
        <taxon>Loliodinae</taxon>
        <taxon>Loliinae</taxon>
        <taxon>Lolium</taxon>
    </lineage>
</organism>
<feature type="compositionally biased region" description="Low complexity" evidence="2">
    <location>
        <begin position="403"/>
        <end position="420"/>
    </location>
</feature>
<feature type="region of interest" description="Disordered" evidence="2">
    <location>
        <begin position="154"/>
        <end position="440"/>
    </location>
</feature>
<evidence type="ECO:0000256" key="1">
    <source>
        <dbReference type="SAM" id="Coils"/>
    </source>
</evidence>
<feature type="compositionally biased region" description="Basic and acidic residues" evidence="2">
    <location>
        <begin position="154"/>
        <end position="163"/>
    </location>
</feature>
<protein>
    <submittedName>
        <fullName evidence="3">Uncharacterized protein</fullName>
    </submittedName>
</protein>
<sequence length="869" mass="92633">MRACGAASIYSCTSTPFPKIPTVDSVKKWQMSFFYVKSDNPAFDWINLPEYNPDPPAARLNWGANHKSADPDAEVNMLWDFLPECVNEGGLCAADLLCCYASHRVLPLQARVHKIFHMKLPDNWDWGMEPYSRRELPPVLFARQAVEDGDLEHKQWTPDHVDPADQAGDDESPEAAEQAAQGQHDPPPSPQQRGEEQEQAPSASVPIRAVPLSMRPPATSVTSSSAPKGRKRGSERTTAQLEAKLKKQRRAGPKRVPKAAGSAIKFSKGGGSRPTPSVVSPLQRQRRERTPQPAPRSRMPAVIVPPVVTPPAAGAGSSAAPSADAPDSGSRSEPARRAGQPSIDDLFPRSAPPIGPAAGAGRGAPGATGAGGPAPTAAGAGGPTPDVVVLDASSDEVPPAPGSANPTGPTASTAPPSASEPAREEPAGQEPARSADADARALVTAKGPAQAPQGLHILPAASLLNVVSTSDSSFGLAGTMEEDWCQADIYEVTSREGRQGVAPKEMFFSGLHASVKAQAAEVEARLAWLETADKAHFCLLFYAVTDRRTALHNRLVASYHKAKKEGADFARELEVAKAVAARVPQLEADLRAARAQCAESEKAVQAAAIKARENEGELARLRRLEANYLVELEAAKRVGREEVEGLKKRLEEVDQQHLKLRDEVASKSNELSATAKRWVSEISALDRGLAAAFLEAQEAALAAASKAREARRLATGEESSEHFSMDDHLASMAARVEPITMLGYELRKVAEELYQLLWPTETLPGELSKLIKWLETAPDRFLDWKDSAARAGADMALSFVLSCSETKTFRLARACAIADFVNKGIFIEDPNPPSESEDEDMEDVPDAPEADPAAGSADAPPAGPPSAGA</sequence>
<feature type="compositionally biased region" description="Polar residues" evidence="2">
    <location>
        <begin position="274"/>
        <end position="283"/>
    </location>
</feature>
<gene>
    <name evidence="3" type="ORF">QYE76_026377</name>
</gene>
<accession>A0AAD8RHE8</accession>
<proteinExistence type="predicted"/>
<name>A0AAD8RHE8_LOLMU</name>
<keyword evidence="1" id="KW-0175">Coiled coil</keyword>
<feature type="coiled-coil region" evidence="1">
    <location>
        <begin position="629"/>
        <end position="670"/>
    </location>
</feature>